<dbReference type="PANTHER" id="PTHR33498:SF1">
    <property type="entry name" value="TRANSPOSASE FOR INSERTION SEQUENCE ELEMENT IS1557"/>
    <property type="match status" value="1"/>
</dbReference>
<feature type="domain" description="Transposase IS204/IS1001/IS1096/IS1165 DDE" evidence="2">
    <location>
        <begin position="156"/>
        <end position="419"/>
    </location>
</feature>
<dbReference type="Proteomes" id="UP000003157">
    <property type="component" value="Unassembled WGS sequence"/>
</dbReference>
<sequence>MNDNDKKLLKLFDIEEDSVQSFNIDLTENKYLISIVFNTKLHCCPHCGSINLYSKGYSHGTLSSAPINNKVCKINYKIRRYHCNDCNAYPTVDNPISYKGKQFTKTAIICILEGLKPYNATYSQIARSYDVSTTKIIDIFDTFVQIPRKTFPRILLIDEFYFGSKAKYKYPSIFMNFENNLIIDIVKSRTHEILSPYFFQIPKKERETVEYVCTDMSFTFKPLLPTFFPNATLIIDHFHLTKHINGQLNKIRKRIMNNYKSNKKTLYYRLLKHRYKLLLKSANNIDDDTFSKDRILEYTTTENGILEVLLGIDKEISEAYKIKEEYLAFDQCQKENINTCDKEAELRSLIKRCKKSGIEEMNELADTLETWKTEILNSFTWIGNRRISNGPIEGKNNYIKKILSNANGLTNFERARNRIMYSQNKYETYSSSEHKTKIKEDKDPRGSYEKNK</sequence>
<feature type="compositionally biased region" description="Basic and acidic residues" evidence="1">
    <location>
        <begin position="432"/>
        <end position="452"/>
    </location>
</feature>
<gene>
    <name evidence="4" type="ORF">HMPREF9488_00584</name>
</gene>
<reference evidence="4 5" key="1">
    <citation type="submission" date="2010-12" db="EMBL/GenBank/DDBJ databases">
        <title>The Genome Sequence of Coprobacillus sp. strain 29_1.</title>
        <authorList>
            <consortium name="The Broad Institute Genome Sequencing Platform"/>
            <person name="Earl A."/>
            <person name="Ward D."/>
            <person name="Feldgarden M."/>
            <person name="Gevers D."/>
            <person name="Daigneault M."/>
            <person name="Sibley C.D."/>
            <person name="White A."/>
            <person name="Strauss J."/>
            <person name="Allen-Vercoe E."/>
            <person name="Young S.K."/>
            <person name="Zeng Q."/>
            <person name="Gargeya S."/>
            <person name="Fitzgerald M."/>
            <person name="Haas B."/>
            <person name="Abouelleil A."/>
            <person name="Alvarado L."/>
            <person name="Arachchi H.M."/>
            <person name="Berlin A."/>
            <person name="Brown A."/>
            <person name="Chapman S.B."/>
            <person name="Chen Z."/>
            <person name="Dunbar C."/>
            <person name="Freedman E."/>
            <person name="Gearin G."/>
            <person name="Gellesch M."/>
            <person name="Goldberg J."/>
            <person name="Griggs A."/>
            <person name="Gujja S."/>
            <person name="Heilman E."/>
            <person name="Heiman D."/>
            <person name="Howarth C."/>
            <person name="Larson L."/>
            <person name="Lui A."/>
            <person name="MacDonald P.J.P."/>
            <person name="Mehta T."/>
            <person name="Montmayeur A."/>
            <person name="Murphy C."/>
            <person name="Neiman D."/>
            <person name="Pearson M."/>
            <person name="Priest M."/>
            <person name="Roberts A."/>
            <person name="Saif S."/>
            <person name="Shea T."/>
            <person name="Shenoy N."/>
            <person name="Sisk P."/>
            <person name="Stolte C."/>
            <person name="Sykes S."/>
            <person name="White J."/>
            <person name="Yandava C."/>
            <person name="Nusbaum C."/>
            <person name="Birren B."/>
        </authorList>
    </citation>
    <scope>NUCLEOTIDE SEQUENCE [LARGE SCALE GENOMIC DNA]</scope>
    <source>
        <strain evidence="4 5">29_1</strain>
    </source>
</reference>
<dbReference type="eggNOG" id="COG3464">
    <property type="taxonomic scope" value="Bacteria"/>
</dbReference>
<evidence type="ECO:0008006" key="6">
    <source>
        <dbReference type="Google" id="ProtNLM"/>
    </source>
</evidence>
<comment type="caution">
    <text evidence="4">The sequence shown here is derived from an EMBL/GenBank/DDBJ whole genome shotgun (WGS) entry which is preliminary data.</text>
</comment>
<dbReference type="InterPro" id="IPR047951">
    <property type="entry name" value="Transpos_ISL3"/>
</dbReference>
<dbReference type="InterPro" id="IPR029261">
    <property type="entry name" value="Transposase_Znf"/>
</dbReference>
<proteinExistence type="predicted"/>
<keyword evidence="5" id="KW-1185">Reference proteome</keyword>
<dbReference type="InterPro" id="IPR002560">
    <property type="entry name" value="Transposase_DDE"/>
</dbReference>
<dbReference type="PANTHER" id="PTHR33498">
    <property type="entry name" value="TRANSPOSASE FOR INSERTION SEQUENCE ELEMENT IS1557"/>
    <property type="match status" value="1"/>
</dbReference>
<accession>E7G746</accession>
<dbReference type="HOGENOM" id="CLU_041900_1_1_9"/>
<dbReference type="EMBL" id="ADKX01000008">
    <property type="protein sequence ID" value="EFW06124.1"/>
    <property type="molecule type" value="Genomic_DNA"/>
</dbReference>
<organism evidence="4 5">
    <name type="scientific">Coprobacillus cateniformis</name>
    <dbReference type="NCBI Taxonomy" id="100884"/>
    <lineage>
        <taxon>Bacteria</taxon>
        <taxon>Bacillati</taxon>
        <taxon>Bacillota</taxon>
        <taxon>Erysipelotrichia</taxon>
        <taxon>Erysipelotrichales</taxon>
        <taxon>Coprobacillaceae</taxon>
        <taxon>Coprobacillus</taxon>
    </lineage>
</organism>
<dbReference type="Pfam" id="PF01610">
    <property type="entry name" value="DDE_Tnp_ISL3"/>
    <property type="match status" value="1"/>
</dbReference>
<evidence type="ECO:0000313" key="5">
    <source>
        <dbReference type="Proteomes" id="UP000003157"/>
    </source>
</evidence>
<evidence type="ECO:0000256" key="1">
    <source>
        <dbReference type="SAM" id="MobiDB-lite"/>
    </source>
</evidence>
<name>E7G746_9FIRM</name>
<evidence type="ECO:0000313" key="4">
    <source>
        <dbReference type="EMBL" id="EFW06124.1"/>
    </source>
</evidence>
<dbReference type="NCBIfam" id="NF033550">
    <property type="entry name" value="transpos_ISL3"/>
    <property type="match status" value="1"/>
</dbReference>
<feature type="domain" description="Transposase IS204/IS1001/IS1096/IS1165 zinc-finger" evidence="3">
    <location>
        <begin position="41"/>
        <end position="86"/>
    </location>
</feature>
<feature type="region of interest" description="Disordered" evidence="1">
    <location>
        <begin position="426"/>
        <end position="452"/>
    </location>
</feature>
<protein>
    <recommendedName>
        <fullName evidence="6">Transposase</fullName>
    </recommendedName>
</protein>
<dbReference type="AlphaFoldDB" id="E7G746"/>
<dbReference type="STRING" id="100884.GCA_000269565_01128"/>
<evidence type="ECO:0000259" key="2">
    <source>
        <dbReference type="Pfam" id="PF01610"/>
    </source>
</evidence>
<dbReference type="Pfam" id="PF14690">
    <property type="entry name" value="Zn_ribbon_ISL3"/>
    <property type="match status" value="1"/>
</dbReference>
<evidence type="ECO:0000259" key="3">
    <source>
        <dbReference type="Pfam" id="PF14690"/>
    </source>
</evidence>